<dbReference type="EMBL" id="KZ505908">
    <property type="protein sequence ID" value="PKU43387.1"/>
    <property type="molecule type" value="Genomic_DNA"/>
</dbReference>
<accession>A0A2I0UBE7</accession>
<keyword evidence="1" id="KW-0808">Transferase</keyword>
<keyword evidence="1" id="KW-0548">Nucleotidyltransferase</keyword>
<dbReference type="AlphaFoldDB" id="A0A2I0UBE7"/>
<proteinExistence type="predicted"/>
<reference evidence="2" key="1">
    <citation type="submission" date="2017-11" db="EMBL/GenBank/DDBJ databases">
        <authorList>
            <person name="Lima N.C."/>
            <person name="Parody-Merino A.M."/>
            <person name="Battley P.F."/>
            <person name="Fidler A.E."/>
            <person name="Prosdocimi F."/>
        </authorList>
    </citation>
    <scope>NUCLEOTIDE SEQUENCE [LARGE SCALE GENOMIC DNA]</scope>
</reference>
<name>A0A2I0UBE7_LIMLA</name>
<reference evidence="2" key="2">
    <citation type="submission" date="2017-12" db="EMBL/GenBank/DDBJ databases">
        <title>Genome sequence of the Bar-tailed Godwit (Limosa lapponica baueri).</title>
        <authorList>
            <person name="Lima N.C.B."/>
            <person name="Parody-Merino A.M."/>
            <person name="Battley P.F."/>
            <person name="Fidler A.E."/>
            <person name="Prosdocimi F."/>
        </authorList>
    </citation>
    <scope>NUCLEOTIDE SEQUENCE [LARGE SCALE GENOMIC DNA]</scope>
</reference>
<sequence>MLLESYNLVTITETAWYGSHDWSVAIYGYKLFRRGRMPDPGRPIDEDFLFQLQEASHSQAIFLLGDFSHPNICWKSSMASCRKSRRLLECIENNFLSQGPILGPVPFNIFISDIDSGTERTLSKFVDSTNLSSAADTPEGQDAIQRDVDKFEKWAHVNLMMFNKASAESCTWVRASPCINTAWGMKGLRSALPRRTRAYRWMKSWTRAGNAHLQGQVRWGCEQPDLVEDVPAYCRRVD</sequence>
<dbReference type="Proteomes" id="UP000233556">
    <property type="component" value="Unassembled WGS sequence"/>
</dbReference>
<gene>
    <name evidence="1" type="ORF">llap_6313</name>
</gene>
<dbReference type="OrthoDB" id="8939918at2759"/>
<keyword evidence="1" id="KW-0695">RNA-directed DNA polymerase</keyword>
<organism evidence="1 2">
    <name type="scientific">Limosa lapponica baueri</name>
    <dbReference type="NCBI Taxonomy" id="1758121"/>
    <lineage>
        <taxon>Eukaryota</taxon>
        <taxon>Metazoa</taxon>
        <taxon>Chordata</taxon>
        <taxon>Craniata</taxon>
        <taxon>Vertebrata</taxon>
        <taxon>Euteleostomi</taxon>
        <taxon>Archelosauria</taxon>
        <taxon>Archosauria</taxon>
        <taxon>Dinosauria</taxon>
        <taxon>Saurischia</taxon>
        <taxon>Theropoda</taxon>
        <taxon>Coelurosauria</taxon>
        <taxon>Aves</taxon>
        <taxon>Neognathae</taxon>
        <taxon>Neoaves</taxon>
        <taxon>Charadriiformes</taxon>
        <taxon>Scolopacidae</taxon>
        <taxon>Limosa</taxon>
    </lineage>
</organism>
<keyword evidence="2" id="KW-1185">Reference proteome</keyword>
<protein>
    <submittedName>
        <fullName evidence="1">Rna-directed dna polymerase from mobile element jockey-like</fullName>
    </submittedName>
</protein>
<dbReference type="PANTHER" id="PTHR33332">
    <property type="entry name" value="REVERSE TRANSCRIPTASE DOMAIN-CONTAINING PROTEIN"/>
    <property type="match status" value="1"/>
</dbReference>
<evidence type="ECO:0000313" key="2">
    <source>
        <dbReference type="Proteomes" id="UP000233556"/>
    </source>
</evidence>
<dbReference type="GO" id="GO:0003964">
    <property type="term" value="F:RNA-directed DNA polymerase activity"/>
    <property type="evidence" value="ECO:0007669"/>
    <property type="project" value="UniProtKB-KW"/>
</dbReference>
<evidence type="ECO:0000313" key="1">
    <source>
        <dbReference type="EMBL" id="PKU43387.1"/>
    </source>
</evidence>